<dbReference type="Pfam" id="PF22022">
    <property type="entry name" value="Phage_int_M"/>
    <property type="match status" value="1"/>
</dbReference>
<dbReference type="PANTHER" id="PTHR30629">
    <property type="entry name" value="PROPHAGE INTEGRASE"/>
    <property type="match status" value="1"/>
</dbReference>
<dbReference type="Gene3D" id="1.10.443.10">
    <property type="entry name" value="Intergrase catalytic core"/>
    <property type="match status" value="1"/>
</dbReference>
<accession>T0HIS7</accession>
<evidence type="ECO:0000256" key="1">
    <source>
        <dbReference type="ARBA" id="ARBA00008857"/>
    </source>
</evidence>
<dbReference type="Pfam" id="PF13356">
    <property type="entry name" value="Arm-DNA-bind_3"/>
    <property type="match status" value="1"/>
</dbReference>
<dbReference type="Gene3D" id="1.10.150.130">
    <property type="match status" value="1"/>
</dbReference>
<keyword evidence="4" id="KW-0233">DNA recombination</keyword>
<evidence type="ECO:0000256" key="3">
    <source>
        <dbReference type="ARBA" id="ARBA00023125"/>
    </source>
</evidence>
<dbReference type="Gene3D" id="3.30.160.390">
    <property type="entry name" value="Integrase, DNA-binding domain"/>
    <property type="match status" value="1"/>
</dbReference>
<dbReference type="EMBL" id="ATIB01000087">
    <property type="protein sequence ID" value="EQA97478.1"/>
    <property type="molecule type" value="Genomic_DNA"/>
</dbReference>
<evidence type="ECO:0000256" key="4">
    <source>
        <dbReference type="ARBA" id="ARBA00023172"/>
    </source>
</evidence>
<dbReference type="SUPFAM" id="SSF56349">
    <property type="entry name" value="DNA breaking-rejoining enzymes"/>
    <property type="match status" value="1"/>
</dbReference>
<feature type="domain" description="Tyr recombinase" evidence="5">
    <location>
        <begin position="194"/>
        <end position="371"/>
    </location>
</feature>
<dbReference type="PANTHER" id="PTHR30629:SF2">
    <property type="entry name" value="PROPHAGE INTEGRASE INTS-RELATED"/>
    <property type="match status" value="1"/>
</dbReference>
<dbReference type="CDD" id="cd00801">
    <property type="entry name" value="INT_P4_C"/>
    <property type="match status" value="1"/>
</dbReference>
<dbReference type="InterPro" id="IPR038488">
    <property type="entry name" value="Integrase_DNA-bd_sf"/>
</dbReference>
<evidence type="ECO:0000256" key="2">
    <source>
        <dbReference type="ARBA" id="ARBA00022908"/>
    </source>
</evidence>
<comment type="similarity">
    <text evidence="1">Belongs to the 'phage' integrase family.</text>
</comment>
<dbReference type="AlphaFoldDB" id="T0HIS7"/>
<dbReference type="InterPro" id="IPR002104">
    <property type="entry name" value="Integrase_catalytic"/>
</dbReference>
<dbReference type="Pfam" id="PF00589">
    <property type="entry name" value="Phage_integrase"/>
    <property type="match status" value="1"/>
</dbReference>
<protein>
    <recommendedName>
        <fullName evidence="5">Tyr recombinase domain-containing protein</fullName>
    </recommendedName>
</protein>
<evidence type="ECO:0000313" key="6">
    <source>
        <dbReference type="EMBL" id="EQA97478.1"/>
    </source>
</evidence>
<keyword evidence="2" id="KW-0229">DNA integration</keyword>
<sequence length="392" mass="44918">MQKALTNKTLEALKPLAQRYEVHDLLCPGMSVRVSAKGQKVFSVKFRYGLDQKRMKLGVFPRITLATAREKAIDILRQVDEGIDPTKRRRSPDMKVESVCGEFIRLHAQARNKSWREAERILEREFVGTFGQRDIREVKRYDVLEIMDAAVARGSTYQANRILSNIRKLFNWCLERGIVETSPITGLKAPTKEVSRDRVLEDVEIVRLLRACRNDVYPFRQFVPVLLATAQRRGELAEMRWSEVDLDAKQWVIPAERSKNGKPHVVPLSPYALDFLNEVPRFLDCDYVFTTTRNSPVSGFSKMLRRLSEGSQTSDWRLHDLRRTAASGMARAGLAPHVVEKVLNHISGTISGVAAVYNRYGYDREKREALETWGEYLVQLSGQRSAQNTHRT</sequence>
<dbReference type="InterPro" id="IPR013762">
    <property type="entry name" value="Integrase-like_cat_sf"/>
</dbReference>
<dbReference type="InterPro" id="IPR010998">
    <property type="entry name" value="Integrase_recombinase_N"/>
</dbReference>
<dbReference type="PATRIC" id="fig|1114964.3.peg.4247"/>
<evidence type="ECO:0000313" key="7">
    <source>
        <dbReference type="Proteomes" id="UP000015524"/>
    </source>
</evidence>
<dbReference type="eggNOG" id="COG0582">
    <property type="taxonomic scope" value="Bacteria"/>
</dbReference>
<dbReference type="Proteomes" id="UP000015524">
    <property type="component" value="Unassembled WGS sequence"/>
</dbReference>
<keyword evidence="7" id="KW-1185">Reference proteome</keyword>
<proteinExistence type="inferred from homology"/>
<evidence type="ECO:0000259" key="5">
    <source>
        <dbReference type="PROSITE" id="PS51898"/>
    </source>
</evidence>
<dbReference type="InterPro" id="IPR011010">
    <property type="entry name" value="DNA_brk_join_enz"/>
</dbReference>
<gene>
    <name evidence="6" type="ORF">L485_21685</name>
</gene>
<name>T0HIS7_9SPHN</name>
<dbReference type="GO" id="GO:0006310">
    <property type="term" value="P:DNA recombination"/>
    <property type="evidence" value="ECO:0007669"/>
    <property type="project" value="UniProtKB-KW"/>
</dbReference>
<dbReference type="RefSeq" id="WP_021246862.1">
    <property type="nucleotide sequence ID" value="NZ_ATIB01000087.1"/>
</dbReference>
<dbReference type="InterPro" id="IPR025166">
    <property type="entry name" value="Integrase_DNA_bind_dom"/>
</dbReference>
<organism evidence="6 7">
    <name type="scientific">Sphingobium baderi LL03</name>
    <dbReference type="NCBI Taxonomy" id="1114964"/>
    <lineage>
        <taxon>Bacteria</taxon>
        <taxon>Pseudomonadati</taxon>
        <taxon>Pseudomonadota</taxon>
        <taxon>Alphaproteobacteria</taxon>
        <taxon>Sphingomonadales</taxon>
        <taxon>Sphingomonadaceae</taxon>
        <taxon>Sphingobium</taxon>
    </lineage>
</organism>
<dbReference type="InterPro" id="IPR050808">
    <property type="entry name" value="Phage_Integrase"/>
</dbReference>
<dbReference type="InterPro" id="IPR053876">
    <property type="entry name" value="Phage_int_M"/>
</dbReference>
<dbReference type="GO" id="GO:0015074">
    <property type="term" value="P:DNA integration"/>
    <property type="evidence" value="ECO:0007669"/>
    <property type="project" value="UniProtKB-KW"/>
</dbReference>
<comment type="caution">
    <text evidence="6">The sequence shown here is derived from an EMBL/GenBank/DDBJ whole genome shotgun (WGS) entry which is preliminary data.</text>
</comment>
<dbReference type="GO" id="GO:0003677">
    <property type="term" value="F:DNA binding"/>
    <property type="evidence" value="ECO:0007669"/>
    <property type="project" value="UniProtKB-KW"/>
</dbReference>
<keyword evidence="3" id="KW-0238">DNA-binding</keyword>
<dbReference type="OrthoDB" id="7615137at2"/>
<reference evidence="6 7" key="1">
    <citation type="journal article" date="2013" name="Genome Announc.">
        <title>Draft Genome Sequence of a Hexachlorocyclohexane-Degrading Bacterium, Sphingobium baderi Strain LL03T.</title>
        <authorList>
            <person name="Kaur J."/>
            <person name="Verma H."/>
            <person name="Tripathi C."/>
            <person name="Khurana J.P."/>
            <person name="Lal R."/>
        </authorList>
    </citation>
    <scope>NUCLEOTIDE SEQUENCE [LARGE SCALE GENOMIC DNA]</scope>
    <source>
        <strain evidence="6 7">LL03</strain>
    </source>
</reference>
<dbReference type="PROSITE" id="PS51898">
    <property type="entry name" value="TYR_RECOMBINASE"/>
    <property type="match status" value="1"/>
</dbReference>